<reference evidence="2" key="1">
    <citation type="submission" date="2019-12" db="EMBL/GenBank/DDBJ databases">
        <title>Comparative genomics gives insights into the taxonomy of the Azoarcus-Aromatoleum group and reveals separate origins of nif in the plant-associated Azoarcus and non-plant-associated Aromatoleum sub-groups.</title>
        <authorList>
            <person name="Lafos M."/>
            <person name="Maluk M."/>
            <person name="Batista M."/>
            <person name="Junghare M."/>
            <person name="Carmona M."/>
            <person name="Faoro H."/>
            <person name="Cruz L.M."/>
            <person name="Battistoni F."/>
            <person name="De Souza E."/>
            <person name="Pedrosa F."/>
            <person name="Chen W.-M."/>
            <person name="Poole P.S."/>
            <person name="Dixon R.A."/>
            <person name="James E.K."/>
        </authorList>
    </citation>
    <scope>NUCLEOTIDE SEQUENCE</scope>
    <source>
        <strain evidence="2">NSC3</strain>
    </source>
</reference>
<organism evidence="2 3">
    <name type="scientific">Azoarcus taiwanensis</name>
    <dbReference type="NCBI Taxonomy" id="666964"/>
    <lineage>
        <taxon>Bacteria</taxon>
        <taxon>Pseudomonadati</taxon>
        <taxon>Pseudomonadota</taxon>
        <taxon>Betaproteobacteria</taxon>
        <taxon>Rhodocyclales</taxon>
        <taxon>Zoogloeaceae</taxon>
        <taxon>Azoarcus</taxon>
    </lineage>
</organism>
<dbReference type="RefSeq" id="WP_168989675.1">
    <property type="nucleotide sequence ID" value="NZ_CAWPHM010000109.1"/>
</dbReference>
<proteinExistence type="predicted"/>
<evidence type="ECO:0000313" key="3">
    <source>
        <dbReference type="Proteomes" id="UP000599523"/>
    </source>
</evidence>
<keyword evidence="3" id="KW-1185">Reference proteome</keyword>
<comment type="caution">
    <text evidence="2">The sequence shown here is derived from an EMBL/GenBank/DDBJ whole genome shotgun (WGS) entry which is preliminary data.</text>
</comment>
<protein>
    <submittedName>
        <fullName evidence="2">Uncharacterized protein</fullName>
    </submittedName>
</protein>
<accession>A0A972FAR8</accession>
<gene>
    <name evidence="2" type="ORF">GPA21_19140</name>
</gene>
<name>A0A972FAR8_9RHOO</name>
<sequence>MENANVDTRVSPGLHPDNVKQIDGYDDDTAPLLGTTLTAFSTAYEGIRAVHDAREKAKTNPTWNEAQQIIHTDDFAQKHLARISKGFDSVRATLEKQIAHFETELATPLESRASVGISGEIRKYVKDMTTEERHKFIQQAIDEGDAVSVSAVLGAPAYLSGLTADFQRTYTRYWNERSAPETARKLKAVQGAKAMIEERAGLVFKELEKAVGAAPHKAQALRKAKTEAEQAFVLKDIG</sequence>
<evidence type="ECO:0000256" key="1">
    <source>
        <dbReference type="SAM" id="MobiDB-lite"/>
    </source>
</evidence>
<dbReference type="EMBL" id="WTVM01000199">
    <property type="protein sequence ID" value="NMG05060.1"/>
    <property type="molecule type" value="Genomic_DNA"/>
</dbReference>
<evidence type="ECO:0000313" key="2">
    <source>
        <dbReference type="EMBL" id="NMG05060.1"/>
    </source>
</evidence>
<dbReference type="Proteomes" id="UP000599523">
    <property type="component" value="Unassembled WGS sequence"/>
</dbReference>
<feature type="region of interest" description="Disordered" evidence="1">
    <location>
        <begin position="1"/>
        <end position="22"/>
    </location>
</feature>
<dbReference type="AlphaFoldDB" id="A0A972FAR8"/>